<organism evidence="1 2">
    <name type="scientific">Piscibacillus salipiscarius</name>
    <dbReference type="NCBI Taxonomy" id="299480"/>
    <lineage>
        <taxon>Bacteria</taxon>
        <taxon>Bacillati</taxon>
        <taxon>Bacillota</taxon>
        <taxon>Bacilli</taxon>
        <taxon>Bacillales</taxon>
        <taxon>Bacillaceae</taxon>
        <taxon>Piscibacillus</taxon>
    </lineage>
</organism>
<comment type="caution">
    <text evidence="1">The sequence shown here is derived from an EMBL/GenBank/DDBJ whole genome shotgun (WGS) entry which is preliminary data.</text>
</comment>
<name>A0ABW5Q9W2_9BACI</name>
<proteinExistence type="predicted"/>
<evidence type="ECO:0000313" key="2">
    <source>
        <dbReference type="Proteomes" id="UP001597452"/>
    </source>
</evidence>
<dbReference type="Proteomes" id="UP001597452">
    <property type="component" value="Unassembled WGS sequence"/>
</dbReference>
<keyword evidence="2" id="KW-1185">Reference proteome</keyword>
<protein>
    <submittedName>
        <fullName evidence="1">Uncharacterized protein</fullName>
    </submittedName>
</protein>
<reference evidence="2" key="1">
    <citation type="journal article" date="2019" name="Int. J. Syst. Evol. Microbiol.">
        <title>The Global Catalogue of Microorganisms (GCM) 10K type strain sequencing project: providing services to taxonomists for standard genome sequencing and annotation.</title>
        <authorList>
            <consortium name="The Broad Institute Genomics Platform"/>
            <consortium name="The Broad Institute Genome Sequencing Center for Infectious Disease"/>
            <person name="Wu L."/>
            <person name="Ma J."/>
        </authorList>
    </citation>
    <scope>NUCLEOTIDE SEQUENCE [LARGE SCALE GENOMIC DNA]</scope>
    <source>
        <strain evidence="2">TISTR 1571</strain>
    </source>
</reference>
<dbReference type="EMBL" id="JBHUMZ010000016">
    <property type="protein sequence ID" value="MFD2638427.1"/>
    <property type="molecule type" value="Genomic_DNA"/>
</dbReference>
<accession>A0ABW5Q9W2</accession>
<gene>
    <name evidence="1" type="ORF">ACFSW4_06090</name>
</gene>
<sequence>MKKELKDMFPKWCFEKGNYSTVLTNDLDSLLGCVIEQYVNGYEINHFYDFNTLFVNDPNYQSKLIGVDLALHNGRSWCNHVVKVSEGDYVNPKTANINAINGIHKDNYFDKYAMSTALLMWSFYDLPLPKTKLGKMLILSIDSGFLGHYNDRFKDIHTHYLELLEFPELIDLLNETDIEEFYELQQQYKTKATIKLNDEGYLETNLPLSKLEGVFNLPLELPRGQFTLQKKYIDYACSTNKINSKSDIKRQLVSFALTNRNFCKFTYLKRERN</sequence>
<evidence type="ECO:0000313" key="1">
    <source>
        <dbReference type="EMBL" id="MFD2638427.1"/>
    </source>
</evidence>